<protein>
    <submittedName>
        <fullName evidence="3">Uncharacterized protein</fullName>
    </submittedName>
</protein>
<feature type="region of interest" description="Disordered" evidence="2">
    <location>
        <begin position="662"/>
        <end position="684"/>
    </location>
</feature>
<feature type="region of interest" description="Disordered" evidence="2">
    <location>
        <begin position="411"/>
        <end position="433"/>
    </location>
</feature>
<feature type="region of interest" description="Disordered" evidence="2">
    <location>
        <begin position="351"/>
        <end position="372"/>
    </location>
</feature>
<sequence length="1560" mass="170804">MPIPNHLAVPTFIHLEDEKRPSSKRPREQQQHRNSNRIDNNNISNVARSSPNVEQTALALKRITISRNNHLHPLTSSPSSSTSYRSSRYHNKRRGRPATSRVRGKHGHVKAASAHLLHSDHRYRTTTTGTTGDTGSTADMSSGIGSRIRGPFDRETRSEHLQHYMQSRRLRLRQRLMLQRQQHHQQEPLGGGALEASDMSLDEADVHDGDDDDDDDDDHHPNDYSDHVLYLDYSNNSDADRHPHSYSTGTLGDDHLFIMDPVYYRRYMWELEQRLWERTESAARSRTHFLTARRISASDRVDHVQRVVQRQRTAQELRQLRVRDELEQKMVRAMARRNAYLEAAIENDPSRRFRQRSATSHNNNNSSNISSRSISATSASAIAAPATPTATGEPVVVKAKMNSSAAAAMRASLSSPTSSTFSSTSSAKTDFRTKAGSAPATATVAAEDEAVTEAATAKNSSVVNMAHTTAKRHLTNMTSTTTRMSPSPSSPFSTTEVHQRAAQAKASGEYDDAMSNISRMDVDLNNTNNNNNRSKPIELDLTVQQQQQQQRRSRQQRLAQKASREYMQALGGSHERVLAMGFSELSRLLHMNKGLIQAAVKLLRCSAQLVEEMDQQQHDDQPQAERGTAPAATTPGSREAFKNPARVFLSMYMVLAHPNQIRSPVEPTAPSNSAGHNRHLTNGDDSAFESLVESSKALLEALQTWLAANHRANQESSETASPASDAVALESAAITSPSSSTTYHPQLDNATLVRNFDQAWTSYYHFFQAWKDKDAKRLLQTLLDHARQIEALWRSVQTDPSARTEWEPRIEEQRRDLRAKAGQLAGPDGVAQLDAVFADFVSFTGATTITDSVAATAAVSTDATAPSVKKRQRVSSVSATATATADDTTTAASSSSSTKPTSGTASPKATSAEAGASSTSDSAAANQGPKPKKSAQATEASAVSLEEIVGNLPAGFEKPSKWTNLQLIHELALDAGFKIESRRPSGGATTPSSGQDSDDRESSSSSDAGSQTLEARIRAMATKAYFDRIREDAEQGQLRKWIPSILTSIREQLLDMLPPTSAMAMQVEEAFDLEFVQQQVDQGVYDMKAALNSVVLIMSRLCAPVRDTRIKKLKEDLGLVQQNPFLKRAASPGATETEAKADENSATTTTADSTTSSTTATSSTYTATSVTPKDLVSVLQEILEVLEVMMLDMANFRLTVARPRLEKQAIPYEQNAFKDLLEEEQVSLEPTRIWLQESASRLAPTSSSALSSSSAVASDPHNTSHFRSNNKYYEILVQGLLDLIFSKKHFNVSPDREQLSATLALDVERLMRYQNEVQGLALVAVMLNVAQNVPPMLKEEDQGELKNTLLKLIESPDTSRDVLVEAIVEAKERALLLASRALSSRSSSPSPTPASASLLLTAEQKSYVSNTLAKAISFDSTLYSVLSKRVRKVLEFYLLTTVEPVTSATAAAAAVTAAAAAAAASSSSSPSTMPATGPAPASIATGSSGDKRAGAMPEQVELNKMGLGALTTEMEQLARQIRFLTKYNAQVYRQWYDPMLGKILSQQHQQQQQQEPQEQQ</sequence>
<feature type="compositionally biased region" description="Low complexity" evidence="2">
    <location>
        <begin position="125"/>
        <end position="137"/>
    </location>
</feature>
<feature type="compositionally biased region" description="Low complexity" evidence="2">
    <location>
        <begin position="71"/>
        <end position="86"/>
    </location>
</feature>
<organism evidence="3 4">
    <name type="scientific">Dissophora globulifera</name>
    <dbReference type="NCBI Taxonomy" id="979702"/>
    <lineage>
        <taxon>Eukaryota</taxon>
        <taxon>Fungi</taxon>
        <taxon>Fungi incertae sedis</taxon>
        <taxon>Mucoromycota</taxon>
        <taxon>Mortierellomycotina</taxon>
        <taxon>Mortierellomycetes</taxon>
        <taxon>Mortierellales</taxon>
        <taxon>Mortierellaceae</taxon>
        <taxon>Dissophora</taxon>
    </lineage>
</organism>
<accession>A0A9P6RE91</accession>
<feature type="region of interest" description="Disordered" evidence="2">
    <location>
        <begin position="69"/>
        <end position="154"/>
    </location>
</feature>
<dbReference type="PANTHER" id="PTHR12832">
    <property type="entry name" value="TESTIS-SPECIFIC PROTEIN PBS13 T-COMPLEX 11"/>
    <property type="match status" value="1"/>
</dbReference>
<dbReference type="InterPro" id="IPR008862">
    <property type="entry name" value="Tcp11"/>
</dbReference>
<comment type="caution">
    <text evidence="3">The sequence shown here is derived from an EMBL/GenBank/DDBJ whole genome shotgun (WGS) entry which is preliminary data.</text>
</comment>
<evidence type="ECO:0000256" key="2">
    <source>
        <dbReference type="SAM" id="MobiDB-lite"/>
    </source>
</evidence>
<name>A0A9P6RE91_9FUNG</name>
<feature type="compositionally biased region" description="Low complexity" evidence="2">
    <location>
        <begin position="411"/>
        <end position="426"/>
    </location>
</feature>
<feature type="compositionally biased region" description="Basic residues" evidence="2">
    <location>
        <begin position="87"/>
        <end position="109"/>
    </location>
</feature>
<feature type="compositionally biased region" description="Low complexity" evidence="2">
    <location>
        <begin position="858"/>
        <end position="867"/>
    </location>
</feature>
<feature type="compositionally biased region" description="Acidic residues" evidence="2">
    <location>
        <begin position="203"/>
        <end position="217"/>
    </location>
</feature>
<reference evidence="3" key="1">
    <citation type="journal article" date="2020" name="Fungal Divers.">
        <title>Resolving the Mortierellaceae phylogeny through synthesis of multi-gene phylogenetics and phylogenomics.</title>
        <authorList>
            <person name="Vandepol N."/>
            <person name="Liber J."/>
            <person name="Desiro A."/>
            <person name="Na H."/>
            <person name="Kennedy M."/>
            <person name="Barry K."/>
            <person name="Grigoriev I.V."/>
            <person name="Miller A.N."/>
            <person name="O'Donnell K."/>
            <person name="Stajich J.E."/>
            <person name="Bonito G."/>
        </authorList>
    </citation>
    <scope>NUCLEOTIDE SEQUENCE</scope>
    <source>
        <strain evidence="3">REB-010B</strain>
    </source>
</reference>
<feature type="compositionally biased region" description="Low complexity" evidence="2">
    <location>
        <begin position="1465"/>
        <end position="1482"/>
    </location>
</feature>
<feature type="region of interest" description="Disordered" evidence="2">
    <location>
        <begin position="1465"/>
        <end position="1495"/>
    </location>
</feature>
<feature type="compositionally biased region" description="Low complexity" evidence="2">
    <location>
        <begin position="1145"/>
        <end position="1166"/>
    </location>
</feature>
<dbReference type="GO" id="GO:0010737">
    <property type="term" value="P:protein kinase A signaling"/>
    <property type="evidence" value="ECO:0007669"/>
    <property type="project" value="TreeGrafter"/>
</dbReference>
<feature type="region of interest" description="Disordered" evidence="2">
    <location>
        <begin position="203"/>
        <end position="227"/>
    </location>
</feature>
<dbReference type="OrthoDB" id="276323at2759"/>
<feature type="region of interest" description="Disordered" evidence="2">
    <location>
        <begin position="979"/>
        <end position="1013"/>
    </location>
</feature>
<proteinExistence type="inferred from homology"/>
<feature type="region of interest" description="Disordered" evidence="2">
    <location>
        <begin position="613"/>
        <end position="640"/>
    </location>
</feature>
<dbReference type="Proteomes" id="UP000738325">
    <property type="component" value="Unassembled WGS sequence"/>
</dbReference>
<feature type="region of interest" description="Disordered" evidence="2">
    <location>
        <begin position="541"/>
        <end position="562"/>
    </location>
</feature>
<feature type="compositionally biased region" description="Low complexity" evidence="2">
    <location>
        <begin position="874"/>
        <end position="925"/>
    </location>
</feature>
<evidence type="ECO:0000313" key="3">
    <source>
        <dbReference type="EMBL" id="KAG0316738.1"/>
    </source>
</evidence>
<dbReference type="PANTHER" id="PTHR12832:SF11">
    <property type="entry name" value="LD23868P"/>
    <property type="match status" value="1"/>
</dbReference>
<feature type="compositionally biased region" description="Low complexity" evidence="2">
    <location>
        <begin position="356"/>
        <end position="372"/>
    </location>
</feature>
<gene>
    <name evidence="3" type="ORF">BGZ99_006719</name>
</gene>
<feature type="region of interest" description="Disordered" evidence="2">
    <location>
        <begin position="15"/>
        <end position="52"/>
    </location>
</feature>
<feature type="region of interest" description="Disordered" evidence="2">
    <location>
        <begin position="1128"/>
        <end position="1166"/>
    </location>
</feature>
<feature type="compositionally biased region" description="Basic and acidic residues" evidence="2">
    <location>
        <begin position="15"/>
        <end position="31"/>
    </location>
</feature>
<dbReference type="Pfam" id="PF05794">
    <property type="entry name" value="Tcp11"/>
    <property type="match status" value="1"/>
</dbReference>
<dbReference type="EMBL" id="JAAAIP010000462">
    <property type="protein sequence ID" value="KAG0316738.1"/>
    <property type="molecule type" value="Genomic_DNA"/>
</dbReference>
<evidence type="ECO:0000256" key="1">
    <source>
        <dbReference type="ARBA" id="ARBA00010954"/>
    </source>
</evidence>
<comment type="similarity">
    <text evidence="1">Belongs to the TCP11 family.</text>
</comment>
<feature type="region of interest" description="Disordered" evidence="2">
    <location>
        <begin position="858"/>
        <end position="939"/>
    </location>
</feature>
<keyword evidence="4" id="KW-1185">Reference proteome</keyword>
<evidence type="ECO:0000313" key="4">
    <source>
        <dbReference type="Proteomes" id="UP000738325"/>
    </source>
</evidence>